<reference evidence="2" key="2">
    <citation type="submission" date="2020-09" db="EMBL/GenBank/DDBJ databases">
        <authorList>
            <person name="Sun Q."/>
            <person name="Ohkuma M."/>
        </authorList>
    </citation>
    <scope>NUCLEOTIDE SEQUENCE</scope>
    <source>
        <strain evidence="2">JCM 19596</strain>
    </source>
</reference>
<feature type="compositionally biased region" description="Acidic residues" evidence="1">
    <location>
        <begin position="506"/>
        <end position="558"/>
    </location>
</feature>
<feature type="compositionally biased region" description="Basic and acidic residues" evidence="1">
    <location>
        <begin position="160"/>
        <end position="175"/>
    </location>
</feature>
<feature type="region of interest" description="Disordered" evidence="1">
    <location>
        <begin position="160"/>
        <end position="201"/>
    </location>
</feature>
<feature type="compositionally biased region" description="Acidic residues" evidence="1">
    <location>
        <begin position="217"/>
        <end position="247"/>
    </location>
</feature>
<sequence length="749" mass="80250">MDLLNTYMRSRGDYSPSLLKRTGTGGVRGSAGLSDDPLYAYLDEGELPHYVFASAGTPDIAVNGEPLDHRFGKYATMLVATDDRILCVAGGPDGDTTIDVPYTELETVDATTGRRKLSKQTKLTIETADTEITFRTKDTGAIPAARTFVDERVADAHLERARQKREAGARRREEDGVSADAELAEAADSAQRAVDWAPAGSTTMADGLDLVEAIDDEPIEPPETDDDPDRDADADSVSDSAELEDAPEPANADTRTTLKTKEPLTRAGDYDHIPTQGSVSGAIDALAESQVEPLDVTATEPAEDSETDADSAPEPPADRDVEPEPRGATSADMDAARASDLADPSGTVAGESTAPSAAGDDRSSTAAESASDSLDASEAAAESGRDAVPERYRRSYETVRDAYHAHEQFERAKIAGDVEEAKAHLQDARDAYETYLDERAVAPIEVDVDDLPGDSRALPPETDIERRLTELPEIPPREPIEGVSVAGTSTPTTLEKSTDGLAGDALDAEAEPGAEPEPEPTATVEDDAATDAAEPEVNDEPELDAEPDAEATTEDDASSPDAERTYEESGRLAEVRDELAALHEAKGDVLEETDLVESDVTVADCIEAYGSWTEAVEAAGCEPRPRLLGELQRVSLGLGEIPTREQMNAHGRYDATLYDRYFDSWADAKTELDAWTPDSTDDPEPNPEPKSLEARLADALRELRAEKGRVPTRSDVMHDCPHSILRFNREFGSLDDALDAAGVTAEPVE</sequence>
<comment type="caution">
    <text evidence="2">The sequence shown here is derived from an EMBL/GenBank/DDBJ whole genome shotgun (WGS) entry which is preliminary data.</text>
</comment>
<feature type="compositionally biased region" description="Acidic residues" evidence="1">
    <location>
        <begin position="301"/>
        <end position="311"/>
    </location>
</feature>
<feature type="compositionally biased region" description="Basic and acidic residues" evidence="1">
    <location>
        <begin position="383"/>
        <end position="393"/>
    </location>
</feature>
<feature type="compositionally biased region" description="Basic and acidic residues" evidence="1">
    <location>
        <begin position="316"/>
        <end position="325"/>
    </location>
</feature>
<feature type="compositionally biased region" description="Basic and acidic residues" evidence="1">
    <location>
        <begin position="463"/>
        <end position="480"/>
    </location>
</feature>
<feature type="compositionally biased region" description="Low complexity" evidence="1">
    <location>
        <begin position="178"/>
        <end position="190"/>
    </location>
</feature>
<feature type="compositionally biased region" description="Basic and acidic residues" evidence="1">
    <location>
        <begin position="561"/>
        <end position="572"/>
    </location>
</feature>
<dbReference type="InterPro" id="IPR041025">
    <property type="entry name" value="HNH_repeat"/>
</dbReference>
<name>A0A830F923_9EURY</name>
<dbReference type="RefSeq" id="WP_188979549.1">
    <property type="nucleotide sequence ID" value="NZ_BMPG01000003.1"/>
</dbReference>
<dbReference type="Pfam" id="PF18780">
    <property type="entry name" value="HNH_repeat"/>
    <property type="match status" value="2"/>
</dbReference>
<dbReference type="OrthoDB" id="11472at2157"/>
<feature type="compositionally biased region" description="Low complexity" evidence="1">
    <location>
        <begin position="364"/>
        <end position="382"/>
    </location>
</feature>
<proteinExistence type="predicted"/>
<accession>A0A830F923</accession>
<dbReference type="Proteomes" id="UP000607197">
    <property type="component" value="Unassembled WGS sequence"/>
</dbReference>
<evidence type="ECO:0000313" key="3">
    <source>
        <dbReference type="Proteomes" id="UP000607197"/>
    </source>
</evidence>
<dbReference type="AlphaFoldDB" id="A0A830F923"/>
<gene>
    <name evidence="2" type="ORF">GCM10009039_25720</name>
</gene>
<feature type="region of interest" description="Disordered" evidence="1">
    <location>
        <begin position="217"/>
        <end position="393"/>
    </location>
</feature>
<feature type="compositionally biased region" description="Polar residues" evidence="1">
    <location>
        <begin position="486"/>
        <end position="495"/>
    </location>
</feature>
<feature type="compositionally biased region" description="Basic and acidic residues" evidence="1">
    <location>
        <begin position="259"/>
        <end position="272"/>
    </location>
</feature>
<dbReference type="EMBL" id="BMPG01000003">
    <property type="protein sequence ID" value="GGL66618.1"/>
    <property type="molecule type" value="Genomic_DNA"/>
</dbReference>
<protein>
    <recommendedName>
        <fullName evidence="4">YokE-like PH domain-containing protein</fullName>
    </recommendedName>
</protein>
<keyword evidence="3" id="KW-1185">Reference proteome</keyword>
<feature type="region of interest" description="Disordered" evidence="1">
    <location>
        <begin position="447"/>
        <end position="572"/>
    </location>
</feature>
<reference evidence="2" key="1">
    <citation type="journal article" date="2014" name="Int. J. Syst. Evol. Microbiol.">
        <title>Complete genome sequence of Corynebacterium casei LMG S-19264T (=DSM 44701T), isolated from a smear-ripened cheese.</title>
        <authorList>
            <consortium name="US DOE Joint Genome Institute (JGI-PGF)"/>
            <person name="Walter F."/>
            <person name="Albersmeier A."/>
            <person name="Kalinowski J."/>
            <person name="Ruckert C."/>
        </authorList>
    </citation>
    <scope>NUCLEOTIDE SEQUENCE</scope>
    <source>
        <strain evidence="2">JCM 19596</strain>
    </source>
</reference>
<evidence type="ECO:0000256" key="1">
    <source>
        <dbReference type="SAM" id="MobiDB-lite"/>
    </source>
</evidence>
<evidence type="ECO:0000313" key="2">
    <source>
        <dbReference type="EMBL" id="GGL66618.1"/>
    </source>
</evidence>
<evidence type="ECO:0008006" key="4">
    <source>
        <dbReference type="Google" id="ProtNLM"/>
    </source>
</evidence>
<organism evidence="2 3">
    <name type="scientific">Halocalculus aciditolerans</name>
    <dbReference type="NCBI Taxonomy" id="1383812"/>
    <lineage>
        <taxon>Archaea</taxon>
        <taxon>Methanobacteriati</taxon>
        <taxon>Methanobacteriota</taxon>
        <taxon>Stenosarchaea group</taxon>
        <taxon>Halobacteria</taxon>
        <taxon>Halobacteriales</taxon>
        <taxon>Halobacteriaceae</taxon>
        <taxon>Halocalculus</taxon>
    </lineage>
</organism>